<dbReference type="STRING" id="989403.SAMN05421798_11453"/>
<name>A0A165TWM7_9HYPH</name>
<dbReference type="EMBL" id="LMCB01000139">
    <property type="protein sequence ID" value="KZL06728.1"/>
    <property type="molecule type" value="Genomic_DNA"/>
</dbReference>
<sequence length="42" mass="4434">MDLARELKVVSPGKPACTTLSILVLAEISYKKAEASASAFSH</sequence>
<gene>
    <name evidence="1" type="ORF">PsAD2_04241</name>
</gene>
<organism evidence="1 2">
    <name type="scientific">Pseudovibrio axinellae</name>
    <dbReference type="NCBI Taxonomy" id="989403"/>
    <lineage>
        <taxon>Bacteria</taxon>
        <taxon>Pseudomonadati</taxon>
        <taxon>Pseudomonadota</taxon>
        <taxon>Alphaproteobacteria</taxon>
        <taxon>Hyphomicrobiales</taxon>
        <taxon>Stappiaceae</taxon>
        <taxon>Pseudovibrio</taxon>
    </lineage>
</organism>
<dbReference type="AlphaFoldDB" id="A0A165TWM7"/>
<comment type="caution">
    <text evidence="1">The sequence shown here is derived from an EMBL/GenBank/DDBJ whole genome shotgun (WGS) entry which is preliminary data.</text>
</comment>
<dbReference type="Proteomes" id="UP000076577">
    <property type="component" value="Unassembled WGS sequence"/>
</dbReference>
<dbReference type="PATRIC" id="fig|989403.3.peg.4634"/>
<keyword evidence="2" id="KW-1185">Reference proteome</keyword>
<reference evidence="1 2" key="1">
    <citation type="journal article" date="2016" name="Front. Microbiol.">
        <title>Comparative Genomic Analysis Reveals a Diverse Repertoire of Genes Involved in Prokaryote-Eukaryote Interactions within the Pseudovibrio Genus.</title>
        <authorList>
            <person name="Romano S."/>
            <person name="Fernandez-Guerra A."/>
            <person name="Reen F.J."/>
            <person name="Glockner F.O."/>
            <person name="Crowley S.P."/>
            <person name="O'Sullivan O."/>
            <person name="Cotter P.D."/>
            <person name="Adams C."/>
            <person name="Dobson A.D."/>
            <person name="O'Gara F."/>
        </authorList>
    </citation>
    <scope>NUCLEOTIDE SEQUENCE [LARGE SCALE GENOMIC DNA]</scope>
    <source>
        <strain evidence="1 2">Ad2</strain>
    </source>
</reference>
<proteinExistence type="predicted"/>
<accession>A0A165TWM7</accession>
<evidence type="ECO:0000313" key="1">
    <source>
        <dbReference type="EMBL" id="KZL06728.1"/>
    </source>
</evidence>
<evidence type="ECO:0000313" key="2">
    <source>
        <dbReference type="Proteomes" id="UP000076577"/>
    </source>
</evidence>
<protein>
    <submittedName>
        <fullName evidence="1">Uncharacterized protein</fullName>
    </submittedName>
</protein>